<gene>
    <name evidence="2" type="ORF">Cvel_1388</name>
</gene>
<name>A0A0G4HUZ3_9ALVE</name>
<dbReference type="Gene3D" id="2.60.40.10">
    <property type="entry name" value="Immunoglobulins"/>
    <property type="match status" value="1"/>
</dbReference>
<dbReference type="GO" id="GO:0030246">
    <property type="term" value="F:carbohydrate binding"/>
    <property type="evidence" value="ECO:0007669"/>
    <property type="project" value="InterPro"/>
</dbReference>
<dbReference type="EMBL" id="CDMZ01003981">
    <property type="protein sequence ID" value="CEM48275.1"/>
    <property type="molecule type" value="Genomic_DNA"/>
</dbReference>
<sequence>MKRGIAFVAHCPEARENQWVVVAGECPELGGWELGDALRMRPAPCGRPWWVSSEVGVNLSESLLGVSGDFAAIGETEGKVTKVGVSELKFRLLAIPNDGEGSEVPDPDNLVSLELLSGGDFRVVRLVGAPPLSDSSAVGERCDNTIHVGVEGEGEQQEREVVGISVEWGILESVQLALLPQPTNGQTEHPQRENDPQSDVACQSRTEGVQRDVQISESTDEQQSASGPSVCPPQSAVELSLKESEVHSDRSPSVGVCNRPSADTNVTDNRVISCHPPTSPHLLPHDCTRDRRQVVPLKRRWSESSLTQAEADECDQVGCCAGERKEGPSWGGDGDVLREEKQRRLTVPFSDLAPLFSELCRRRGDLDVGGKGVLCENGHRGGEGGEMKRNRHGRTVCSHGRQPSRCKECRVDLWAKARGGHANDVLSE</sequence>
<protein>
    <recommendedName>
        <fullName evidence="3">CBM20 domain-containing protein</fullName>
    </recommendedName>
</protein>
<dbReference type="InterPro" id="IPR013784">
    <property type="entry name" value="Carb-bd-like_fold"/>
</dbReference>
<dbReference type="SUPFAM" id="SSF49452">
    <property type="entry name" value="Starch-binding domain-like"/>
    <property type="match status" value="1"/>
</dbReference>
<proteinExistence type="predicted"/>
<dbReference type="PhylomeDB" id="A0A0G4HUZ3"/>
<accession>A0A0G4HUZ3</accession>
<dbReference type="VEuPathDB" id="CryptoDB:Cvel_1388"/>
<feature type="region of interest" description="Disordered" evidence="1">
    <location>
        <begin position="181"/>
        <end position="262"/>
    </location>
</feature>
<evidence type="ECO:0000313" key="2">
    <source>
        <dbReference type="EMBL" id="CEM48275.1"/>
    </source>
</evidence>
<reference evidence="2" key="1">
    <citation type="submission" date="2014-11" db="EMBL/GenBank/DDBJ databases">
        <authorList>
            <person name="Otto D Thomas"/>
            <person name="Naeem Raeece"/>
        </authorList>
    </citation>
    <scope>NUCLEOTIDE SEQUENCE</scope>
</reference>
<feature type="compositionally biased region" description="Polar residues" evidence="1">
    <location>
        <begin position="200"/>
        <end position="227"/>
    </location>
</feature>
<dbReference type="AlphaFoldDB" id="A0A0G4HUZ3"/>
<dbReference type="InterPro" id="IPR013783">
    <property type="entry name" value="Ig-like_fold"/>
</dbReference>
<evidence type="ECO:0000256" key="1">
    <source>
        <dbReference type="SAM" id="MobiDB-lite"/>
    </source>
</evidence>
<organism evidence="2">
    <name type="scientific">Chromera velia CCMP2878</name>
    <dbReference type="NCBI Taxonomy" id="1169474"/>
    <lineage>
        <taxon>Eukaryota</taxon>
        <taxon>Sar</taxon>
        <taxon>Alveolata</taxon>
        <taxon>Colpodellida</taxon>
        <taxon>Chromeraceae</taxon>
        <taxon>Chromera</taxon>
    </lineage>
</organism>
<feature type="compositionally biased region" description="Basic and acidic residues" evidence="1">
    <location>
        <begin position="240"/>
        <end position="250"/>
    </location>
</feature>
<evidence type="ECO:0008006" key="3">
    <source>
        <dbReference type="Google" id="ProtNLM"/>
    </source>
</evidence>